<evidence type="ECO:0000313" key="5">
    <source>
        <dbReference type="EMBL" id="KAK5692170.1"/>
    </source>
</evidence>
<dbReference type="PIRSF" id="PIRSF000521">
    <property type="entry name" value="Transaminase_4ab_Lys_Orn"/>
    <property type="match status" value="1"/>
</dbReference>
<accession>A0AAN7W1Q8</accession>
<comment type="cofactor">
    <cofactor evidence="1">
        <name>pyridoxal 5'-phosphate</name>
        <dbReference type="ChEBI" id="CHEBI:597326"/>
    </cofactor>
</comment>
<evidence type="ECO:0000256" key="3">
    <source>
        <dbReference type="ARBA" id="ARBA00022898"/>
    </source>
</evidence>
<proteinExistence type="inferred from homology"/>
<organism evidence="5 6">
    <name type="scientific">Elasticomyces elasticus</name>
    <dbReference type="NCBI Taxonomy" id="574655"/>
    <lineage>
        <taxon>Eukaryota</taxon>
        <taxon>Fungi</taxon>
        <taxon>Dikarya</taxon>
        <taxon>Ascomycota</taxon>
        <taxon>Pezizomycotina</taxon>
        <taxon>Dothideomycetes</taxon>
        <taxon>Dothideomycetidae</taxon>
        <taxon>Mycosphaerellales</taxon>
        <taxon>Teratosphaeriaceae</taxon>
        <taxon>Elasticomyces</taxon>
    </lineage>
</organism>
<dbReference type="InterPro" id="IPR015422">
    <property type="entry name" value="PyrdxlP-dep_Trfase_small"/>
</dbReference>
<dbReference type="FunFam" id="3.40.640.10:FF:000004">
    <property type="entry name" value="Acetylornithine aminotransferase"/>
    <property type="match status" value="1"/>
</dbReference>
<evidence type="ECO:0000256" key="4">
    <source>
        <dbReference type="RuleBase" id="RU003560"/>
    </source>
</evidence>
<dbReference type="Proteomes" id="UP001310594">
    <property type="component" value="Unassembled WGS sequence"/>
</dbReference>
<dbReference type="GO" id="GO:0005829">
    <property type="term" value="C:cytosol"/>
    <property type="evidence" value="ECO:0007669"/>
    <property type="project" value="TreeGrafter"/>
</dbReference>
<dbReference type="Pfam" id="PF00202">
    <property type="entry name" value="Aminotran_3"/>
    <property type="match status" value="1"/>
</dbReference>
<comment type="similarity">
    <text evidence="2 4">Belongs to the class-III pyridoxal-phosphate-dependent aminotransferase family.</text>
</comment>
<dbReference type="AlphaFoldDB" id="A0AAN7W1Q8"/>
<dbReference type="GO" id="GO:0008483">
    <property type="term" value="F:transaminase activity"/>
    <property type="evidence" value="ECO:0007669"/>
    <property type="project" value="InterPro"/>
</dbReference>
<evidence type="ECO:0000256" key="1">
    <source>
        <dbReference type="ARBA" id="ARBA00001933"/>
    </source>
</evidence>
<dbReference type="PANTHER" id="PTHR43094:SF1">
    <property type="entry name" value="AMINOTRANSFERASE CLASS-III"/>
    <property type="match status" value="1"/>
</dbReference>
<protein>
    <submittedName>
        <fullName evidence="5">Uncharacterized protein</fullName>
    </submittedName>
</protein>
<dbReference type="InterPro" id="IPR015424">
    <property type="entry name" value="PyrdxlP-dep_Trfase"/>
</dbReference>
<dbReference type="InterPro" id="IPR015421">
    <property type="entry name" value="PyrdxlP-dep_Trfase_major"/>
</dbReference>
<name>A0AAN7W1Q8_9PEZI</name>
<dbReference type="EMBL" id="JAVRQU010000020">
    <property type="protein sequence ID" value="KAK5692170.1"/>
    <property type="molecule type" value="Genomic_DNA"/>
</dbReference>
<dbReference type="Gene3D" id="3.90.1150.10">
    <property type="entry name" value="Aspartate Aminotransferase, domain 1"/>
    <property type="match status" value="1"/>
</dbReference>
<reference evidence="5" key="1">
    <citation type="submission" date="2023-08" db="EMBL/GenBank/DDBJ databases">
        <title>Black Yeasts Isolated from many extreme environments.</title>
        <authorList>
            <person name="Coleine C."/>
            <person name="Stajich J.E."/>
            <person name="Selbmann L."/>
        </authorList>
    </citation>
    <scope>NUCLEOTIDE SEQUENCE</scope>
    <source>
        <strain evidence="5">CCFEE 5810</strain>
    </source>
</reference>
<dbReference type="InterPro" id="IPR005814">
    <property type="entry name" value="Aminotrans_3"/>
</dbReference>
<dbReference type="PANTHER" id="PTHR43094">
    <property type="entry name" value="AMINOTRANSFERASE"/>
    <property type="match status" value="1"/>
</dbReference>
<dbReference type="Gene3D" id="3.40.640.10">
    <property type="entry name" value="Type I PLP-dependent aspartate aminotransferase-like (Major domain)"/>
    <property type="match status" value="1"/>
</dbReference>
<sequence>MGSAAPASSALLHRTLHKEYAEAVGGDGVYVIRSDGSRVLDGCCGAAVSCLGHSDAVVIDAIVKQAQKMPFVHGSFFTNGPAEQLARLLVDSSDGAFSKAVFLSSGSEAVETALKLARQHHLCNGQPQRWKYVAREGSYHGNTIGALSASHNPQRRVPFAPLLSPAFRHVAPCFFSRDGSSGEDEKAYVERLLAEYDRIFQQEGPETIAAMIVEPVAGATLGAVPASKGYLSGLRKLCDRYGVLLIFDEVMCGLGRVGTTHAWQSLGGIKPDLQTIGKGLAAGYQPISGVLIGPSVVESMEHGEHGGPFISAHTYQAHPIACAAALATQHTIASRHLLDNVQKMGILLRQSLSRLPHVREVRGIGLFLAVEFASKTGKPIASSVAQACLERGAAVYLCASLVDAVMLAPPFIIAPEEVEKLVATLEEAVVAIATRA</sequence>
<comment type="caution">
    <text evidence="5">The sequence shown here is derived from an EMBL/GenBank/DDBJ whole genome shotgun (WGS) entry which is preliminary data.</text>
</comment>
<dbReference type="GO" id="GO:0030170">
    <property type="term" value="F:pyridoxal phosphate binding"/>
    <property type="evidence" value="ECO:0007669"/>
    <property type="project" value="InterPro"/>
</dbReference>
<dbReference type="CDD" id="cd00610">
    <property type="entry name" value="OAT_like"/>
    <property type="match status" value="1"/>
</dbReference>
<gene>
    <name evidence="5" type="ORF">LTR97_011344</name>
</gene>
<keyword evidence="3 4" id="KW-0663">Pyridoxal phosphate</keyword>
<dbReference type="SUPFAM" id="SSF53383">
    <property type="entry name" value="PLP-dependent transferases"/>
    <property type="match status" value="1"/>
</dbReference>
<evidence type="ECO:0000256" key="2">
    <source>
        <dbReference type="ARBA" id="ARBA00008954"/>
    </source>
</evidence>
<evidence type="ECO:0000313" key="6">
    <source>
        <dbReference type="Proteomes" id="UP001310594"/>
    </source>
</evidence>